<organism evidence="3">
    <name type="scientific">Streptomyces tabacisoli</name>
    <dbReference type="NCBI Taxonomy" id="3156398"/>
    <lineage>
        <taxon>Bacteria</taxon>
        <taxon>Bacillati</taxon>
        <taxon>Actinomycetota</taxon>
        <taxon>Actinomycetes</taxon>
        <taxon>Kitasatosporales</taxon>
        <taxon>Streptomycetaceae</taxon>
        <taxon>Streptomyces</taxon>
    </lineage>
</organism>
<protein>
    <submittedName>
        <fullName evidence="3">Maleylpyruvate isomerase family mycothiol-dependent enzyme</fullName>
    </submittedName>
</protein>
<feature type="domain" description="MDMPI C-terminal" evidence="1">
    <location>
        <begin position="148"/>
        <end position="254"/>
    </location>
</feature>
<dbReference type="EMBL" id="CP159534">
    <property type="protein sequence ID" value="XCJ73304.1"/>
    <property type="molecule type" value="Genomic_DNA"/>
</dbReference>
<proteinExistence type="predicted"/>
<dbReference type="SUPFAM" id="SSF109854">
    <property type="entry name" value="DinB/YfiT-like putative metalloenzymes"/>
    <property type="match status" value="1"/>
</dbReference>
<gene>
    <name evidence="3" type="ORF">ABII15_26565</name>
</gene>
<name>A0AAU8IZR3_9ACTN</name>
<accession>A0AAU8IZR3</accession>
<dbReference type="InterPro" id="IPR010872">
    <property type="entry name" value="MDMPI_C-term_domain"/>
</dbReference>
<dbReference type="PANTHER" id="PTHR40758">
    <property type="entry name" value="CONSERVED PROTEIN"/>
    <property type="match status" value="1"/>
</dbReference>
<dbReference type="GO" id="GO:0005886">
    <property type="term" value="C:plasma membrane"/>
    <property type="evidence" value="ECO:0007669"/>
    <property type="project" value="TreeGrafter"/>
</dbReference>
<dbReference type="RefSeq" id="WP_353944790.1">
    <property type="nucleotide sequence ID" value="NZ_CP159534.1"/>
</dbReference>
<feature type="domain" description="Mycothiol-dependent maleylpyruvate isomerase metal-binding" evidence="2">
    <location>
        <begin position="17"/>
        <end position="134"/>
    </location>
</feature>
<dbReference type="InterPro" id="IPR034660">
    <property type="entry name" value="DinB/YfiT-like"/>
</dbReference>
<dbReference type="AlphaFoldDB" id="A0AAU8IZR3"/>
<sequence>MTHDVRVPLSTARYLDCLAADFDRLRSVATAADPAAVVPSCPGWTVTDLVRHVAQVYVDKTHAIREGTESEWPPKGTADAEPFALLDRAYADLSAELTTRDPKDPAGGWYAPDRTVGFWIRRMAQETVIHRIDAELAAGQRSAPVPEDLAIDGVDELLKVFAAYAVAEWPDYFTDTLAGSPGRSVEIRALGTKAAAWRITTGPARFTVEDAPGDTPADLTLSAPPTPLLRTLWNRPAPETPAQLTSTGSREALDELHACLKIATQ</sequence>
<reference evidence="3" key="1">
    <citation type="submission" date="2024-06" db="EMBL/GenBank/DDBJ databases">
        <title>Streptomyces sp. strain HUAS MG91 genome sequences.</title>
        <authorList>
            <person name="Mo P."/>
        </authorList>
    </citation>
    <scope>NUCLEOTIDE SEQUENCE</scope>
    <source>
        <strain evidence="3">HUAS MG91</strain>
    </source>
</reference>
<dbReference type="GO" id="GO:0016853">
    <property type="term" value="F:isomerase activity"/>
    <property type="evidence" value="ECO:0007669"/>
    <property type="project" value="UniProtKB-KW"/>
</dbReference>
<evidence type="ECO:0000259" key="1">
    <source>
        <dbReference type="Pfam" id="PF07398"/>
    </source>
</evidence>
<keyword evidence="3" id="KW-0413">Isomerase</keyword>
<dbReference type="KEGG" id="stac:ABII15_26565"/>
<dbReference type="Pfam" id="PF11716">
    <property type="entry name" value="MDMPI_N"/>
    <property type="match status" value="1"/>
</dbReference>
<dbReference type="Pfam" id="PF07398">
    <property type="entry name" value="MDMPI_C"/>
    <property type="match status" value="1"/>
</dbReference>
<evidence type="ECO:0000259" key="2">
    <source>
        <dbReference type="Pfam" id="PF11716"/>
    </source>
</evidence>
<dbReference type="InterPro" id="IPR017517">
    <property type="entry name" value="Maleyloyr_isom"/>
</dbReference>
<dbReference type="PANTHER" id="PTHR40758:SF1">
    <property type="entry name" value="CONSERVED PROTEIN"/>
    <property type="match status" value="1"/>
</dbReference>
<dbReference type="InterPro" id="IPR024344">
    <property type="entry name" value="MDMPI_metal-binding"/>
</dbReference>
<dbReference type="NCBIfam" id="TIGR03083">
    <property type="entry name" value="maleylpyruvate isomerase family mycothiol-dependent enzyme"/>
    <property type="match status" value="1"/>
</dbReference>
<dbReference type="GO" id="GO:0046872">
    <property type="term" value="F:metal ion binding"/>
    <property type="evidence" value="ECO:0007669"/>
    <property type="project" value="InterPro"/>
</dbReference>
<evidence type="ECO:0000313" key="3">
    <source>
        <dbReference type="EMBL" id="XCJ73304.1"/>
    </source>
</evidence>